<dbReference type="Gene3D" id="2.60.200.20">
    <property type="match status" value="1"/>
</dbReference>
<organism evidence="3 4">
    <name type="scientific">Neobacillus vireti LMG 21834</name>
    <dbReference type="NCBI Taxonomy" id="1131730"/>
    <lineage>
        <taxon>Bacteria</taxon>
        <taxon>Bacillati</taxon>
        <taxon>Bacillota</taxon>
        <taxon>Bacilli</taxon>
        <taxon>Bacillales</taxon>
        <taxon>Bacillaceae</taxon>
        <taxon>Neobacillus</taxon>
    </lineage>
</organism>
<feature type="compositionally biased region" description="Low complexity" evidence="1">
    <location>
        <begin position="205"/>
        <end position="216"/>
    </location>
</feature>
<keyword evidence="4" id="KW-1185">Reference proteome</keyword>
<feature type="domain" description="FHA" evidence="2">
    <location>
        <begin position="367"/>
        <end position="417"/>
    </location>
</feature>
<name>A0AB94IR28_9BACI</name>
<dbReference type="Pfam" id="PF00498">
    <property type="entry name" value="FHA"/>
    <property type="match status" value="1"/>
</dbReference>
<dbReference type="EMBL" id="ALAN01000051">
    <property type="protein sequence ID" value="ETI69504.1"/>
    <property type="molecule type" value="Genomic_DNA"/>
</dbReference>
<dbReference type="SMART" id="SM00240">
    <property type="entry name" value="FHA"/>
    <property type="match status" value="1"/>
</dbReference>
<evidence type="ECO:0000259" key="2">
    <source>
        <dbReference type="PROSITE" id="PS50006"/>
    </source>
</evidence>
<dbReference type="InterPro" id="IPR008984">
    <property type="entry name" value="SMAD_FHA_dom_sf"/>
</dbReference>
<dbReference type="AlphaFoldDB" id="A0AB94IR28"/>
<dbReference type="RefSeq" id="WP_024027634.1">
    <property type="nucleotide sequence ID" value="NZ_ALAN01000051.1"/>
</dbReference>
<evidence type="ECO:0000313" key="3">
    <source>
        <dbReference type="EMBL" id="ETI69504.1"/>
    </source>
</evidence>
<dbReference type="CDD" id="cd00060">
    <property type="entry name" value="FHA"/>
    <property type="match status" value="1"/>
</dbReference>
<proteinExistence type="predicted"/>
<dbReference type="Pfam" id="PF19909">
    <property type="entry name" value="DUF6382"/>
    <property type="match status" value="1"/>
</dbReference>
<feature type="region of interest" description="Disordered" evidence="1">
    <location>
        <begin position="184"/>
        <end position="234"/>
    </location>
</feature>
<comment type="caution">
    <text evidence="3">The sequence shown here is derived from an EMBL/GenBank/DDBJ whole genome shotgun (WGS) entry which is preliminary data.</text>
</comment>
<dbReference type="InterPro" id="IPR000253">
    <property type="entry name" value="FHA_dom"/>
</dbReference>
<dbReference type="Proteomes" id="UP000018877">
    <property type="component" value="Unassembled WGS sequence"/>
</dbReference>
<protein>
    <submittedName>
        <fullName evidence="3">Forkhead-associated protein</fullName>
    </submittedName>
</protein>
<evidence type="ECO:0000313" key="4">
    <source>
        <dbReference type="Proteomes" id="UP000018877"/>
    </source>
</evidence>
<dbReference type="SUPFAM" id="SSF49879">
    <property type="entry name" value="SMAD/FHA domain"/>
    <property type="match status" value="1"/>
</dbReference>
<accession>A0AB94IR28</accession>
<dbReference type="PROSITE" id="PS50006">
    <property type="entry name" value="FHA_DOMAIN"/>
    <property type="match status" value="1"/>
</dbReference>
<sequence length="443" mass="50033">MIKQMNLNVENCREYLFFKVNGEIEVATNEIGLLENSQVFGLLSMVVIEKEKDVYFRYDLSAWENIRPLFFKGFSKERLHKFLIDIVETLLHSKKIGLQLGNIVADKRYIYIDPLSGRPLFFYMPIKNNQYETGTVKDFLISLLWMAPYDEEDDLSFFMKIHNYLVQAEEIDLLDFKETLGALASVPDESEQPQDGNRKPEGKESTGSSSGKSSPSRPAKKQPAGKKTSFYSPGKGEVLLEDQNEGLVSHNRSVTQDKQTGQKLEIEEEIQYKRVTRTELGETRAAREVAAALAATQINVVPRNGQGISVEIEHQDEGTTVLGVADEQSRVIAVADEGTTTLGIDAPQPFLLTVVNREKIGIAKDVFKLGRDAKNVDYISNNKAVGRVHAHILTEDGEYYLKDNRSTNGSFVNDIKLARNQKVKIKHDDRITLANEEFIFKVF</sequence>
<dbReference type="InterPro" id="IPR045962">
    <property type="entry name" value="DUF6382"/>
</dbReference>
<gene>
    <name evidence="3" type="ORF">BAVI_07114</name>
</gene>
<reference evidence="3 4" key="1">
    <citation type="journal article" date="2014" name="Environ. Microbiol.">
        <title>The nitrate-ammonifying and nosZ-carrying bacterium Bacillus vireti is a potent source and sink for nitric and nitrous oxide under high nitrate conditions.</title>
        <authorList>
            <person name="Mania D."/>
            <person name="Heylen K."/>
            <person name="van Spanning R.J."/>
            <person name="Frostegard A."/>
        </authorList>
    </citation>
    <scope>NUCLEOTIDE SEQUENCE [LARGE SCALE GENOMIC DNA]</scope>
    <source>
        <strain evidence="3 4">LMG 21834</strain>
    </source>
</reference>
<evidence type="ECO:0000256" key="1">
    <source>
        <dbReference type="SAM" id="MobiDB-lite"/>
    </source>
</evidence>